<gene>
    <name evidence="2" type="ORF">ACFFHM_20090</name>
</gene>
<feature type="transmembrane region" description="Helical" evidence="1">
    <location>
        <begin position="7"/>
        <end position="27"/>
    </location>
</feature>
<keyword evidence="1" id="KW-1133">Transmembrane helix</keyword>
<name>A0ABV6KHB9_9BACI</name>
<feature type="transmembrane region" description="Helical" evidence="1">
    <location>
        <begin position="39"/>
        <end position="56"/>
    </location>
</feature>
<keyword evidence="1" id="KW-0472">Membrane</keyword>
<comment type="caution">
    <text evidence="2">The sequence shown here is derived from an EMBL/GenBank/DDBJ whole genome shotgun (WGS) entry which is preliminary data.</text>
</comment>
<organism evidence="2 3">
    <name type="scientific">Halalkalibacter kiskunsagensis</name>
    <dbReference type="NCBI Taxonomy" id="1548599"/>
    <lineage>
        <taxon>Bacteria</taxon>
        <taxon>Bacillati</taxon>
        <taxon>Bacillota</taxon>
        <taxon>Bacilli</taxon>
        <taxon>Bacillales</taxon>
        <taxon>Bacillaceae</taxon>
        <taxon>Halalkalibacter</taxon>
    </lineage>
</organism>
<protein>
    <submittedName>
        <fullName evidence="2">Uncharacterized protein</fullName>
    </submittedName>
</protein>
<keyword evidence="3" id="KW-1185">Reference proteome</keyword>
<evidence type="ECO:0000313" key="3">
    <source>
        <dbReference type="Proteomes" id="UP001589838"/>
    </source>
</evidence>
<evidence type="ECO:0000256" key="1">
    <source>
        <dbReference type="SAM" id="Phobius"/>
    </source>
</evidence>
<dbReference type="RefSeq" id="WP_335963035.1">
    <property type="nucleotide sequence ID" value="NZ_JAXBLX010000040.1"/>
</dbReference>
<dbReference type="EMBL" id="JBHLUX010000085">
    <property type="protein sequence ID" value="MFC0472717.1"/>
    <property type="molecule type" value="Genomic_DNA"/>
</dbReference>
<dbReference type="Proteomes" id="UP001589838">
    <property type="component" value="Unassembled WGS sequence"/>
</dbReference>
<proteinExistence type="predicted"/>
<accession>A0ABV6KHB9</accession>
<evidence type="ECO:0000313" key="2">
    <source>
        <dbReference type="EMBL" id="MFC0472717.1"/>
    </source>
</evidence>
<keyword evidence="1" id="KW-0812">Transmembrane</keyword>
<reference evidence="2 3" key="1">
    <citation type="submission" date="2024-09" db="EMBL/GenBank/DDBJ databases">
        <authorList>
            <person name="Sun Q."/>
            <person name="Mori K."/>
        </authorList>
    </citation>
    <scope>NUCLEOTIDE SEQUENCE [LARGE SCALE GENOMIC DNA]</scope>
    <source>
        <strain evidence="2 3">NCAIM B.02610</strain>
    </source>
</reference>
<sequence length="61" mass="7436">MNIFREYWYYPSFFISALLVIVIVDFIRGIELRLGDNLLYAFVLTLFLFIADKWFYKKKSN</sequence>